<proteinExistence type="predicted"/>
<dbReference type="RefSeq" id="WP_171579702.1">
    <property type="nucleotide sequence ID" value="NZ_JAAVLX010000004.1"/>
</dbReference>
<accession>A0A7Y4GS40</accession>
<organism evidence="2 3">
    <name type="scientific">Bradyrhizobium australiense</name>
    <dbReference type="NCBI Taxonomy" id="2721161"/>
    <lineage>
        <taxon>Bacteria</taxon>
        <taxon>Pseudomonadati</taxon>
        <taxon>Pseudomonadota</taxon>
        <taxon>Alphaproteobacteria</taxon>
        <taxon>Hyphomicrobiales</taxon>
        <taxon>Nitrobacteraceae</taxon>
        <taxon>Bradyrhizobium</taxon>
    </lineage>
</organism>
<evidence type="ECO:0000313" key="2">
    <source>
        <dbReference type="EMBL" id="NOJ40422.1"/>
    </source>
</evidence>
<keyword evidence="1" id="KW-1133">Transmembrane helix</keyword>
<dbReference type="Proteomes" id="UP000544122">
    <property type="component" value="Unassembled WGS sequence"/>
</dbReference>
<reference evidence="2 3" key="1">
    <citation type="submission" date="2020-03" db="EMBL/GenBank/DDBJ databases">
        <title>Bradyrhizobium diversity isolated from nodules of Indigofera sp.</title>
        <authorList>
            <person name="Klepa M."/>
            <person name="Helene L."/>
            <person name="Hungria M."/>
        </authorList>
    </citation>
    <scope>NUCLEOTIDE SEQUENCE [LARGE SCALE GENOMIC DNA]</scope>
    <source>
        <strain evidence="2 3">WSM 1791</strain>
    </source>
</reference>
<keyword evidence="1" id="KW-0812">Transmembrane</keyword>
<comment type="caution">
    <text evidence="2">The sequence shown here is derived from an EMBL/GenBank/DDBJ whole genome shotgun (WGS) entry which is preliminary data.</text>
</comment>
<dbReference type="AlphaFoldDB" id="A0A7Y4GS40"/>
<sequence>MTLFRDMMIWTVQALLFCIAIGIAGPTAHLAGPLLATAFAVDQLIPTVLVFFAAAAALGWLGNRLLPGDWLHNPLL</sequence>
<evidence type="ECO:0000313" key="3">
    <source>
        <dbReference type="Proteomes" id="UP000544122"/>
    </source>
</evidence>
<keyword evidence="1" id="KW-0472">Membrane</keyword>
<keyword evidence="3" id="KW-1185">Reference proteome</keyword>
<feature type="transmembrane region" description="Helical" evidence="1">
    <location>
        <begin position="48"/>
        <end position="66"/>
    </location>
</feature>
<gene>
    <name evidence="2" type="ORF">HCN58_12580</name>
</gene>
<name>A0A7Y4GS40_9BRAD</name>
<evidence type="ECO:0000256" key="1">
    <source>
        <dbReference type="SAM" id="Phobius"/>
    </source>
</evidence>
<dbReference type="EMBL" id="JAAVLX010000004">
    <property type="protein sequence ID" value="NOJ40422.1"/>
    <property type="molecule type" value="Genomic_DNA"/>
</dbReference>
<protein>
    <submittedName>
        <fullName evidence="2">Uncharacterized protein</fullName>
    </submittedName>
</protein>